<keyword evidence="8 13" id="KW-0472">Membrane</keyword>
<evidence type="ECO:0000256" key="1">
    <source>
        <dbReference type="ARBA" id="ARBA00004141"/>
    </source>
</evidence>
<dbReference type="Pfam" id="PF00344">
    <property type="entry name" value="SecY"/>
    <property type="match status" value="1"/>
</dbReference>
<organism evidence="14 15">
    <name type="scientific">Chlorella sorokiniana</name>
    <name type="common">Freshwater green alga</name>
    <dbReference type="NCBI Taxonomy" id="3076"/>
    <lineage>
        <taxon>Eukaryota</taxon>
        <taxon>Viridiplantae</taxon>
        <taxon>Chlorophyta</taxon>
        <taxon>core chlorophytes</taxon>
        <taxon>Trebouxiophyceae</taxon>
        <taxon>Chlorellales</taxon>
        <taxon>Chlorellaceae</taxon>
        <taxon>Chlorella clade</taxon>
        <taxon>Chlorella</taxon>
    </lineage>
</organism>
<dbReference type="PRINTS" id="PR00303">
    <property type="entry name" value="SECYTRNLCASE"/>
</dbReference>
<comment type="subcellular location">
    <subcellularLocation>
        <location evidence="1 10">Membrane</location>
        <topology evidence="1 10">Multi-pass membrane protein</topology>
    </subcellularLocation>
</comment>
<dbReference type="SUPFAM" id="SSF103491">
    <property type="entry name" value="Preprotein translocase SecY subunit"/>
    <property type="match status" value="1"/>
</dbReference>
<evidence type="ECO:0000256" key="8">
    <source>
        <dbReference type="ARBA" id="ARBA00023136"/>
    </source>
</evidence>
<evidence type="ECO:0000256" key="7">
    <source>
        <dbReference type="ARBA" id="ARBA00023010"/>
    </source>
</evidence>
<keyword evidence="5 10" id="KW-0653">Protein transport</keyword>
<sequence length="999" mass="104026">MAALTHHRPIVGLSVAGAQSPRRRYGAAVRAQAASLTVAPGRWLGPQTAAPPADAEQQQQEQQGPPVYGVELTAEQWDPLNLHQTVLKAETRRGQALSSVSGDEQGGTFGDFLGGDLPKKLALLLGLIVFSRLGVYVRLPGVDVERFGEAMQGSGMLGYLDALSGGSLGRVGVFSLGIVPYINASILLQLLATAFPSLKKLQREEGPQGRARFQQYQKLAALLFAVAQAAGQLTYLRPYVDDFSAGWLAESVLLLTTGAMILVYVADTISELKLGNGTSILIFANIASALPTSVGAALTQAADKDASTLGIYALAWFLTTLGIVYVQDAERQIPITYASRYRAGALQQQAYLPFKVNATGVMPVIFSSSLLALPSSLARYANVPALDGVAAALSPSGGLYLPANVALIVAFNYLYTFLQLDPKDLSEQLKRQGASIPGIRPGRATAEYITKTLDRMSVLGSVFLGALAAAPALVESVTGLQAFRGFAGTSVLILVGVATDTARRFRSELAMQKYKDIDRLYDDINARTSQPSSDGSARPLLLPSPRCPTCPARWSAAPRQPHPPTAILMEALTLPASVALAAGMQCGSLPACAAPPSAPACAALAAAAGPRPALLLPAGPAAEASVSCDGSLESCSTELTVPVALPAAQQAAGPGPVPQQPCDSLDPAQRTHHLLKHCLSQSQRGAALQQFNTTDPREAAKEIARMGQRELQAKFKDVYGSATKSNNNSWLRRKLYEAVGVAPLKASTKGKARKAASASGSRKSGGHGAKDGKARQGAKAAAAKARRPAGELPASPQGGMSIFDYSDMLSAGTTASDSEDNCGSHGTFPASLHTSAPGTPRSSLGLPFAAGALFSGQPRQQLPALEPPAGFVPLPGLPQSEPQSPQASGLHWADGFSPAQQPPAAAPFLSATSRTLSMEAGDSLSGLPGSSFKPMELEQDASWDAADASTQPWYFGGSLDLSVLGTATLPMECGSNAACEEDDDIPLLTLDLGAIDVSI</sequence>
<dbReference type="InterPro" id="IPR026593">
    <property type="entry name" value="SecY"/>
</dbReference>
<dbReference type="GO" id="GO:0016020">
    <property type="term" value="C:membrane"/>
    <property type="evidence" value="ECO:0007669"/>
    <property type="project" value="UniProtKB-SubCell"/>
</dbReference>
<evidence type="ECO:0000256" key="10">
    <source>
        <dbReference type="RuleBase" id="RU003484"/>
    </source>
</evidence>
<feature type="region of interest" description="Disordered" evidence="12">
    <location>
        <begin position="746"/>
        <end position="798"/>
    </location>
</feature>
<name>A0A2P6TS02_CHLSO</name>
<evidence type="ECO:0000256" key="6">
    <source>
        <dbReference type="ARBA" id="ARBA00022989"/>
    </source>
</evidence>
<dbReference type="OrthoDB" id="361383at2759"/>
<feature type="region of interest" description="Disordered" evidence="12">
    <location>
        <begin position="813"/>
        <end position="842"/>
    </location>
</feature>
<keyword evidence="4 10" id="KW-0812">Transmembrane</keyword>
<feature type="transmembrane region" description="Helical" evidence="13">
    <location>
        <begin position="456"/>
        <end position="474"/>
    </location>
</feature>
<evidence type="ECO:0000256" key="3">
    <source>
        <dbReference type="ARBA" id="ARBA00022448"/>
    </source>
</evidence>
<feature type="compositionally biased region" description="Polar residues" evidence="12">
    <location>
        <begin position="832"/>
        <end position="842"/>
    </location>
</feature>
<dbReference type="HAMAP" id="MF_01465">
    <property type="entry name" value="SecY"/>
    <property type="match status" value="1"/>
</dbReference>
<evidence type="ECO:0000256" key="12">
    <source>
        <dbReference type="SAM" id="MobiDB-lite"/>
    </source>
</evidence>
<dbReference type="STRING" id="3076.A0A2P6TS02"/>
<dbReference type="InterPro" id="IPR002208">
    <property type="entry name" value="SecY/SEC61-alpha"/>
</dbReference>
<gene>
    <name evidence="14" type="ORF">C2E21_4862</name>
</gene>
<feature type="transmembrane region" description="Helical" evidence="13">
    <location>
        <begin position="309"/>
        <end position="326"/>
    </location>
</feature>
<keyword evidence="7 10" id="KW-0811">Translocation</keyword>
<reference evidence="14 15" key="1">
    <citation type="journal article" date="2018" name="Plant J.">
        <title>Genome sequences of Chlorella sorokiniana UTEX 1602 and Micractinium conductrix SAG 241.80: implications to maltose excretion by a green alga.</title>
        <authorList>
            <person name="Arriola M.B."/>
            <person name="Velmurugan N."/>
            <person name="Zhang Y."/>
            <person name="Plunkett M.H."/>
            <person name="Hondzo H."/>
            <person name="Barney B.M."/>
        </authorList>
    </citation>
    <scope>NUCLEOTIDE SEQUENCE [LARGE SCALE GENOMIC DNA]</scope>
    <source>
        <strain evidence="15">UTEX 1602</strain>
    </source>
</reference>
<evidence type="ECO:0000256" key="2">
    <source>
        <dbReference type="ARBA" id="ARBA00005751"/>
    </source>
</evidence>
<protein>
    <recommendedName>
        <fullName evidence="9">CpSecY</fullName>
    </recommendedName>
</protein>
<dbReference type="Proteomes" id="UP000239899">
    <property type="component" value="Unassembled WGS sequence"/>
</dbReference>
<evidence type="ECO:0000256" key="9">
    <source>
        <dbReference type="ARBA" id="ARBA00031059"/>
    </source>
</evidence>
<comment type="caution">
    <text evidence="14">The sequence shown here is derived from an EMBL/GenBank/DDBJ whole genome shotgun (WGS) entry which is preliminary data.</text>
</comment>
<dbReference type="Gene3D" id="1.10.3370.10">
    <property type="entry name" value="SecY subunit domain"/>
    <property type="match status" value="1"/>
</dbReference>
<feature type="compositionally biased region" description="Low complexity" evidence="12">
    <location>
        <begin position="46"/>
        <end position="64"/>
    </location>
</feature>
<comment type="similarity">
    <text evidence="2 11">Belongs to the SecY/SEC61-alpha family.</text>
</comment>
<evidence type="ECO:0000256" key="13">
    <source>
        <dbReference type="SAM" id="Phobius"/>
    </source>
</evidence>
<dbReference type="PROSITE" id="PS00755">
    <property type="entry name" value="SECY_1"/>
    <property type="match status" value="1"/>
</dbReference>
<evidence type="ECO:0000256" key="4">
    <source>
        <dbReference type="ARBA" id="ARBA00022692"/>
    </source>
</evidence>
<dbReference type="EMBL" id="LHPG02000008">
    <property type="protein sequence ID" value="PRW56834.1"/>
    <property type="molecule type" value="Genomic_DNA"/>
</dbReference>
<dbReference type="GO" id="GO:0015031">
    <property type="term" value="P:protein transport"/>
    <property type="evidence" value="ECO:0007669"/>
    <property type="project" value="UniProtKB-KW"/>
</dbReference>
<keyword evidence="15" id="KW-1185">Reference proteome</keyword>
<feature type="region of interest" description="Disordered" evidence="12">
    <location>
        <begin position="860"/>
        <end position="905"/>
    </location>
</feature>
<dbReference type="PROSITE" id="PS00756">
    <property type="entry name" value="SECY_2"/>
    <property type="match status" value="1"/>
</dbReference>
<feature type="transmembrane region" description="Helical" evidence="13">
    <location>
        <begin position="178"/>
        <end position="198"/>
    </location>
</feature>
<evidence type="ECO:0000313" key="15">
    <source>
        <dbReference type="Proteomes" id="UP000239899"/>
    </source>
</evidence>
<feature type="transmembrane region" description="Helical" evidence="13">
    <location>
        <begin position="356"/>
        <end position="377"/>
    </location>
</feature>
<dbReference type="PANTHER" id="PTHR10906">
    <property type="entry name" value="SECY/SEC61-ALPHA FAMILY MEMBER"/>
    <property type="match status" value="1"/>
</dbReference>
<accession>A0A2P6TS02</accession>
<dbReference type="NCBIfam" id="TIGR00967">
    <property type="entry name" value="3a0501s007"/>
    <property type="match status" value="1"/>
</dbReference>
<proteinExistence type="inferred from homology"/>
<keyword evidence="6 13" id="KW-1133">Transmembrane helix</keyword>
<feature type="transmembrane region" description="Helical" evidence="13">
    <location>
        <begin position="397"/>
        <end position="418"/>
    </location>
</feature>
<keyword evidence="3 10" id="KW-0813">Transport</keyword>
<dbReference type="InterPro" id="IPR030659">
    <property type="entry name" value="SecY_CS"/>
</dbReference>
<evidence type="ECO:0000256" key="5">
    <source>
        <dbReference type="ARBA" id="ARBA00022927"/>
    </source>
</evidence>
<dbReference type="InterPro" id="IPR023201">
    <property type="entry name" value="SecY_dom_sf"/>
</dbReference>
<feature type="transmembrane region" description="Helical" evidence="13">
    <location>
        <begin position="247"/>
        <end position="266"/>
    </location>
</feature>
<dbReference type="AlphaFoldDB" id="A0A2P6TS02"/>
<evidence type="ECO:0000256" key="11">
    <source>
        <dbReference type="RuleBase" id="RU004349"/>
    </source>
</evidence>
<feature type="region of interest" description="Disordered" evidence="12">
    <location>
        <begin position="42"/>
        <end position="64"/>
    </location>
</feature>
<evidence type="ECO:0000313" key="14">
    <source>
        <dbReference type="EMBL" id="PRW56834.1"/>
    </source>
</evidence>
<feature type="transmembrane region" description="Helical" evidence="13">
    <location>
        <begin position="219"/>
        <end position="235"/>
    </location>
</feature>
<feature type="transmembrane region" description="Helical" evidence="13">
    <location>
        <begin position="278"/>
        <end position="297"/>
    </location>
</feature>